<dbReference type="CDD" id="cd03116">
    <property type="entry name" value="MobB"/>
    <property type="match status" value="1"/>
</dbReference>
<dbReference type="GO" id="GO:0006777">
    <property type="term" value="P:Mo-molybdopterin cofactor biosynthetic process"/>
    <property type="evidence" value="ECO:0007669"/>
    <property type="project" value="InterPro"/>
</dbReference>
<dbReference type="SUPFAM" id="SSF52540">
    <property type="entry name" value="P-loop containing nucleoside triphosphate hydrolases"/>
    <property type="match status" value="1"/>
</dbReference>
<protein>
    <submittedName>
        <fullName evidence="2">Molybdopterin-guanine dinucleotide biosynthesis protein B</fullName>
    </submittedName>
</protein>
<dbReference type="InterPro" id="IPR004435">
    <property type="entry name" value="MobB_dom"/>
</dbReference>
<dbReference type="EMBL" id="JACIEN010000001">
    <property type="protein sequence ID" value="MBB4015613.1"/>
    <property type="molecule type" value="Genomic_DNA"/>
</dbReference>
<sequence length="179" mass="19821">MRVIGLAGWSGSGKTTLLTRLIPVLVARGLSVSTIKHAHHAFDVDRPGKDSFQHRQAGAREVLVASRRRWALMRELRDEREPRLAELVALIDDCDILLVEGFKREEHVKVEVYRKANGKPPLHPDDGRIVAVASDVALPDAGRPVIDIDDIETIADVVMAHAEPVERLMERLSAHGPAE</sequence>
<dbReference type="InterPro" id="IPR052539">
    <property type="entry name" value="MGD_biosynthesis_adapter"/>
</dbReference>
<dbReference type="PANTHER" id="PTHR40072">
    <property type="entry name" value="MOLYBDOPTERIN-GUANINE DINUCLEOTIDE BIOSYNTHESIS ADAPTER PROTEIN-RELATED"/>
    <property type="match status" value="1"/>
</dbReference>
<reference evidence="2 3" key="1">
    <citation type="submission" date="2020-08" db="EMBL/GenBank/DDBJ databases">
        <title>Genomic Encyclopedia of Type Strains, Phase IV (KMG-IV): sequencing the most valuable type-strain genomes for metagenomic binning, comparative biology and taxonomic classification.</title>
        <authorList>
            <person name="Goeker M."/>
        </authorList>
    </citation>
    <scope>NUCLEOTIDE SEQUENCE [LARGE SCALE GENOMIC DNA]</scope>
    <source>
        <strain evidence="2 3">DSM 103737</strain>
    </source>
</reference>
<dbReference type="Pfam" id="PF03205">
    <property type="entry name" value="MobB"/>
    <property type="match status" value="1"/>
</dbReference>
<dbReference type="GO" id="GO:0005525">
    <property type="term" value="F:GTP binding"/>
    <property type="evidence" value="ECO:0007669"/>
    <property type="project" value="InterPro"/>
</dbReference>
<dbReference type="Gene3D" id="3.40.50.300">
    <property type="entry name" value="P-loop containing nucleotide triphosphate hydrolases"/>
    <property type="match status" value="1"/>
</dbReference>
<dbReference type="InterPro" id="IPR027417">
    <property type="entry name" value="P-loop_NTPase"/>
</dbReference>
<feature type="domain" description="Molybdopterin-guanine dinucleotide biosynthesis protein B (MobB)" evidence="1">
    <location>
        <begin position="3"/>
        <end position="135"/>
    </location>
</feature>
<evidence type="ECO:0000313" key="2">
    <source>
        <dbReference type="EMBL" id="MBB4015613.1"/>
    </source>
</evidence>
<keyword evidence="3" id="KW-1185">Reference proteome</keyword>
<proteinExistence type="predicted"/>
<evidence type="ECO:0000313" key="3">
    <source>
        <dbReference type="Proteomes" id="UP000577362"/>
    </source>
</evidence>
<dbReference type="AlphaFoldDB" id="A0A840BSQ1"/>
<dbReference type="NCBIfam" id="TIGR00176">
    <property type="entry name" value="mobB"/>
    <property type="match status" value="1"/>
</dbReference>
<gene>
    <name evidence="2" type="ORF">GGR16_000619</name>
</gene>
<evidence type="ECO:0000259" key="1">
    <source>
        <dbReference type="Pfam" id="PF03205"/>
    </source>
</evidence>
<comment type="caution">
    <text evidence="2">The sequence shown here is derived from an EMBL/GenBank/DDBJ whole genome shotgun (WGS) entry which is preliminary data.</text>
</comment>
<organism evidence="2 3">
    <name type="scientific">Chelatococcus caeni</name>
    <dbReference type="NCBI Taxonomy" id="1348468"/>
    <lineage>
        <taxon>Bacteria</taxon>
        <taxon>Pseudomonadati</taxon>
        <taxon>Pseudomonadota</taxon>
        <taxon>Alphaproteobacteria</taxon>
        <taxon>Hyphomicrobiales</taxon>
        <taxon>Chelatococcaceae</taxon>
        <taxon>Chelatococcus</taxon>
    </lineage>
</organism>
<dbReference type="Proteomes" id="UP000577362">
    <property type="component" value="Unassembled WGS sequence"/>
</dbReference>
<dbReference type="PANTHER" id="PTHR40072:SF1">
    <property type="entry name" value="MOLYBDOPTERIN-GUANINE DINUCLEOTIDE BIOSYNTHESIS ADAPTER PROTEIN"/>
    <property type="match status" value="1"/>
</dbReference>
<accession>A0A840BSQ1</accession>
<name>A0A840BSQ1_9HYPH</name>
<dbReference type="RefSeq" id="WP_183315679.1">
    <property type="nucleotide sequence ID" value="NZ_JACIEN010000001.1"/>
</dbReference>